<proteinExistence type="predicted"/>
<dbReference type="OrthoDB" id="88449at2759"/>
<dbReference type="Proteomes" id="UP000018721">
    <property type="component" value="Unassembled WGS sequence"/>
</dbReference>
<evidence type="ECO:0000313" key="2">
    <source>
        <dbReference type="Proteomes" id="UP000018721"/>
    </source>
</evidence>
<protein>
    <submittedName>
        <fullName evidence="1">Uncharacterized protein</fullName>
    </submittedName>
</protein>
<keyword evidence="2" id="KW-1185">Reference proteome</keyword>
<evidence type="ECO:0000313" key="1">
    <source>
        <dbReference type="EMBL" id="ETI34167.1"/>
    </source>
</evidence>
<dbReference type="EMBL" id="ANIZ01003344">
    <property type="protein sequence ID" value="ETI34167.1"/>
    <property type="molecule type" value="Genomic_DNA"/>
</dbReference>
<dbReference type="AlphaFoldDB" id="V9E794"/>
<feature type="non-terminal residue" evidence="1">
    <location>
        <position position="1"/>
    </location>
</feature>
<name>V9E794_PHYNI</name>
<organism evidence="1 2">
    <name type="scientific">Phytophthora nicotianae P1569</name>
    <dbReference type="NCBI Taxonomy" id="1317065"/>
    <lineage>
        <taxon>Eukaryota</taxon>
        <taxon>Sar</taxon>
        <taxon>Stramenopiles</taxon>
        <taxon>Oomycota</taxon>
        <taxon>Peronosporomycetes</taxon>
        <taxon>Peronosporales</taxon>
        <taxon>Peronosporaceae</taxon>
        <taxon>Phytophthora</taxon>
    </lineage>
</organism>
<gene>
    <name evidence="1" type="ORF">F443_19269</name>
</gene>
<dbReference type="HOGENOM" id="CLU_2727753_0_0_1"/>
<sequence>NIKHRSTGAHMNRIEGVWEVKTKQRIKDGRGTRKTVVAGYLGECMWRKWHFSENPPKSQYFQGLITEIRAPIGQCQLFENQE</sequence>
<accession>V9E794</accession>
<comment type="caution">
    <text evidence="1">The sequence shown here is derived from an EMBL/GenBank/DDBJ whole genome shotgun (WGS) entry which is preliminary data.</text>
</comment>
<reference evidence="1 2" key="1">
    <citation type="submission" date="2013-11" db="EMBL/GenBank/DDBJ databases">
        <title>The Genome Sequence of Phytophthora parasitica P1569.</title>
        <authorList>
            <consortium name="The Broad Institute Genomics Platform"/>
            <person name="Russ C."/>
            <person name="Tyler B."/>
            <person name="Panabieres F."/>
            <person name="Shan W."/>
            <person name="Tripathy S."/>
            <person name="Grunwald N."/>
            <person name="Machado M."/>
            <person name="Johnson C.S."/>
            <person name="Arredondo F."/>
            <person name="Hong C."/>
            <person name="Coffey M."/>
            <person name="Young S.K."/>
            <person name="Zeng Q."/>
            <person name="Gargeya S."/>
            <person name="Fitzgerald M."/>
            <person name="Abouelleil A."/>
            <person name="Alvarado L."/>
            <person name="Chapman S.B."/>
            <person name="Gainer-Dewar J."/>
            <person name="Goldberg J."/>
            <person name="Griggs A."/>
            <person name="Gujja S."/>
            <person name="Hansen M."/>
            <person name="Howarth C."/>
            <person name="Imamovic A."/>
            <person name="Ireland A."/>
            <person name="Larimer J."/>
            <person name="McCowan C."/>
            <person name="Murphy C."/>
            <person name="Pearson M."/>
            <person name="Poon T.W."/>
            <person name="Priest M."/>
            <person name="Roberts A."/>
            <person name="Saif S."/>
            <person name="Shea T."/>
            <person name="Sykes S."/>
            <person name="Wortman J."/>
            <person name="Nusbaum C."/>
            <person name="Birren B."/>
        </authorList>
    </citation>
    <scope>NUCLEOTIDE SEQUENCE [LARGE SCALE GENOMIC DNA]</scope>
    <source>
        <strain evidence="1 2">P1569</strain>
    </source>
</reference>